<evidence type="ECO:0000256" key="1">
    <source>
        <dbReference type="SAM" id="MobiDB-lite"/>
    </source>
</evidence>
<gene>
    <name evidence="2" type="ORF">PCON_07258</name>
</gene>
<protein>
    <submittedName>
        <fullName evidence="2">Uncharacterized protein</fullName>
    </submittedName>
</protein>
<accession>U4KZM6</accession>
<keyword evidence="3" id="KW-1185">Reference proteome</keyword>
<proteinExistence type="predicted"/>
<reference evidence="2 3" key="1">
    <citation type="journal article" date="2013" name="PLoS Genet.">
        <title>The genome and development-dependent transcriptomes of Pyronema confluens: a window into fungal evolution.</title>
        <authorList>
            <person name="Traeger S."/>
            <person name="Altegoer F."/>
            <person name="Freitag M."/>
            <person name="Gabaldon T."/>
            <person name="Kempken F."/>
            <person name="Kumar A."/>
            <person name="Marcet-Houben M."/>
            <person name="Poggeler S."/>
            <person name="Stajich J.E."/>
            <person name="Nowrousian M."/>
        </authorList>
    </citation>
    <scope>NUCLEOTIDE SEQUENCE [LARGE SCALE GENOMIC DNA]</scope>
    <source>
        <strain evidence="3">CBS 100304</strain>
        <tissue evidence="2">Vegetative mycelium</tissue>
    </source>
</reference>
<evidence type="ECO:0000313" key="3">
    <source>
        <dbReference type="Proteomes" id="UP000018144"/>
    </source>
</evidence>
<evidence type="ECO:0000313" key="2">
    <source>
        <dbReference type="EMBL" id="CCX07669.1"/>
    </source>
</evidence>
<dbReference type="AlphaFoldDB" id="U4KZM6"/>
<dbReference type="Proteomes" id="UP000018144">
    <property type="component" value="Unassembled WGS sequence"/>
</dbReference>
<feature type="compositionally biased region" description="Polar residues" evidence="1">
    <location>
        <begin position="1"/>
        <end position="34"/>
    </location>
</feature>
<organism evidence="2 3">
    <name type="scientific">Pyronema omphalodes (strain CBS 100304)</name>
    <name type="common">Pyronema confluens</name>
    <dbReference type="NCBI Taxonomy" id="1076935"/>
    <lineage>
        <taxon>Eukaryota</taxon>
        <taxon>Fungi</taxon>
        <taxon>Dikarya</taxon>
        <taxon>Ascomycota</taxon>
        <taxon>Pezizomycotina</taxon>
        <taxon>Pezizomycetes</taxon>
        <taxon>Pezizales</taxon>
        <taxon>Pyronemataceae</taxon>
        <taxon>Pyronema</taxon>
    </lineage>
</organism>
<sequence>MQVIQSESEPQQNYNKRKYNSNTTQKTHQRTNGYRNLPERPGHNDFPVPVGVQFELRLA</sequence>
<name>U4KZM6_PYROM</name>
<dbReference type="EMBL" id="HF935360">
    <property type="protein sequence ID" value="CCX07669.1"/>
    <property type="molecule type" value="Genomic_DNA"/>
</dbReference>
<feature type="region of interest" description="Disordered" evidence="1">
    <location>
        <begin position="1"/>
        <end position="50"/>
    </location>
</feature>